<keyword evidence="1" id="KW-0328">Glycosyltransferase</keyword>
<evidence type="ECO:0000313" key="8">
    <source>
        <dbReference type="EMBL" id="UOP04101.1"/>
    </source>
</evidence>
<comment type="similarity">
    <text evidence="4">Belongs to the glycosyltransferase 104 family.</text>
</comment>
<dbReference type="KEGG" id="ckh:LVJ77_06375"/>
<dbReference type="InterPro" id="IPR016633">
    <property type="entry name" value="EarP"/>
</dbReference>
<evidence type="ECO:0000313" key="9">
    <source>
        <dbReference type="Proteomes" id="UP000831534"/>
    </source>
</evidence>
<evidence type="ECO:0000256" key="1">
    <source>
        <dbReference type="ARBA" id="ARBA00022676"/>
    </source>
</evidence>
<keyword evidence="8" id="KW-0251">Elongation factor</keyword>
<evidence type="ECO:0000256" key="5">
    <source>
        <dbReference type="ARBA" id="ARBA00024416"/>
    </source>
</evidence>
<evidence type="ECO:0000256" key="3">
    <source>
        <dbReference type="ARBA" id="ARBA00024303"/>
    </source>
</evidence>
<evidence type="ECO:0000256" key="7">
    <source>
        <dbReference type="ARBA" id="ARBA00048472"/>
    </source>
</evidence>
<comment type="catalytic activity">
    <reaction evidence="7">
        <text>dTDP-beta-L-rhamnose + L-arginyl-[protein] = N(omega)-(alpha-L-rhamnosyl)-L-arginyl-[protein] + dTDP + H(+)</text>
        <dbReference type="Rhea" id="RHEA:66692"/>
        <dbReference type="Rhea" id="RHEA-COMP:10532"/>
        <dbReference type="Rhea" id="RHEA-COMP:17096"/>
        <dbReference type="ChEBI" id="CHEBI:15378"/>
        <dbReference type="ChEBI" id="CHEBI:29965"/>
        <dbReference type="ChEBI" id="CHEBI:57510"/>
        <dbReference type="ChEBI" id="CHEBI:58369"/>
        <dbReference type="ChEBI" id="CHEBI:167445"/>
    </reaction>
    <physiologicalReaction direction="left-to-right" evidence="7">
        <dbReference type="Rhea" id="RHEA:66693"/>
    </physiologicalReaction>
</comment>
<dbReference type="AlphaFoldDB" id="A0A8T9MS54"/>
<proteinExistence type="inferred from homology"/>
<sequence>MKTKCWLFCTVIDNFGDIGVSWRLARELTQRLGWSVYLWVDDAAALRAIVPSLPEVLPLHHDGIYLRHWQEGQYADLSHVPPPDIAIEAFACRLPEQVQNIIIDNNAVCLNWEYLSAEDWALRTHLMKSLQANHLQKYFWQMGFLPESGGLLREADYAVRQKSFDHADEFNLRRQLGLPDRSRDCTDIFIFGYKTPVLQTWWRTLAKSGRHTRLWLAGEPSAESLRHNGVLPDNCHLLPFVAQADFDKILWSADILLIRGEDSFVRAQLAGKPMLWHIYPQAESAHTAKLNAFWQHYYPTAALPAKLQSAHHVLSAELNGGRRLNDTVRTQAWHTLLDHQSAWQQSARQWQHFLFGQSDAVSRLAQWYASTHRAAHKAPPYALP</sequence>
<dbReference type="EMBL" id="CP091521">
    <property type="protein sequence ID" value="UOP04101.1"/>
    <property type="molecule type" value="Genomic_DNA"/>
</dbReference>
<name>A0A8T9MS54_9NEIS</name>
<accession>A0A8T9MS54</accession>
<evidence type="ECO:0000256" key="6">
    <source>
        <dbReference type="ARBA" id="ARBA00030025"/>
    </source>
</evidence>
<dbReference type="GO" id="GO:0106361">
    <property type="term" value="F:protein-arginine rhamnosyltransferase activity"/>
    <property type="evidence" value="ECO:0007669"/>
    <property type="project" value="InterPro"/>
</dbReference>
<dbReference type="SUPFAM" id="SSF53756">
    <property type="entry name" value="UDP-Glycosyltransferase/glycogen phosphorylase"/>
    <property type="match status" value="1"/>
</dbReference>
<dbReference type="Pfam" id="PF10093">
    <property type="entry name" value="EarP"/>
    <property type="match status" value="1"/>
</dbReference>
<dbReference type="GO" id="GO:0003746">
    <property type="term" value="F:translation elongation factor activity"/>
    <property type="evidence" value="ECO:0007669"/>
    <property type="project" value="UniProtKB-KW"/>
</dbReference>
<keyword evidence="9" id="KW-1185">Reference proteome</keyword>
<keyword evidence="2" id="KW-0808">Transferase</keyword>
<dbReference type="Proteomes" id="UP000831534">
    <property type="component" value="Chromosome"/>
</dbReference>
<evidence type="ECO:0000256" key="4">
    <source>
        <dbReference type="ARBA" id="ARBA00024346"/>
    </source>
</evidence>
<keyword evidence="8" id="KW-0648">Protein biosynthesis</keyword>
<gene>
    <name evidence="8" type="ORF">LVJ77_06375</name>
</gene>
<dbReference type="RefSeq" id="WP_084165919.1">
    <property type="nucleotide sequence ID" value="NZ_CP091521.1"/>
</dbReference>
<protein>
    <recommendedName>
        <fullName evidence="5">Protein-arginine rhamnosyltransferase</fullName>
    </recommendedName>
    <alternativeName>
        <fullName evidence="6">EF-P arginine rhamnosyltransferase</fullName>
    </alternativeName>
</protein>
<reference evidence="8" key="1">
    <citation type="journal article" date="2022" name="Res Sq">
        <title>Evolution of multicellular longitudinally dividing oral cavity symbionts (Neisseriaceae).</title>
        <authorList>
            <person name="Nyongesa S."/>
            <person name="Weber P."/>
            <person name="Bernet E."/>
            <person name="Pullido F."/>
            <person name="Nieckarz M."/>
            <person name="Delaby M."/>
            <person name="Nieves C."/>
            <person name="Viehboeck T."/>
            <person name="Krause N."/>
            <person name="Rivera-Millot A."/>
            <person name="Nakamura A."/>
            <person name="Vischer N."/>
            <person name="VanNieuwenhze M."/>
            <person name="Brun Y."/>
            <person name="Cava F."/>
            <person name="Bulgheresi S."/>
            <person name="Veyrier F."/>
        </authorList>
    </citation>
    <scope>NUCLEOTIDE SEQUENCE</scope>
    <source>
        <strain evidence="8">17694</strain>
    </source>
</reference>
<comment type="function">
    <text evidence="3">Protein-arginine rhamnosyltransferase that catalyzes the transfer of a single rhamnose to elongation factor P (EF-P) on 'Lys-32', a modification required for EF-P-dependent rescue of polyproline stalled ribosomes.</text>
</comment>
<dbReference type="PIRSF" id="PIRSF015557">
    <property type="entry name" value="UCP015557"/>
    <property type="match status" value="1"/>
</dbReference>
<organism evidence="8 9">
    <name type="scientific">Conchiformibius kuhniae</name>
    <dbReference type="NCBI Taxonomy" id="211502"/>
    <lineage>
        <taxon>Bacteria</taxon>
        <taxon>Pseudomonadati</taxon>
        <taxon>Pseudomonadota</taxon>
        <taxon>Betaproteobacteria</taxon>
        <taxon>Neisseriales</taxon>
        <taxon>Neisseriaceae</taxon>
        <taxon>Conchiformibius</taxon>
    </lineage>
</organism>
<reference evidence="8" key="2">
    <citation type="submission" date="2024-09" db="EMBL/GenBank/DDBJ databases">
        <authorList>
            <person name="Veyrier F.J."/>
        </authorList>
    </citation>
    <scope>NUCLEOTIDE SEQUENCE</scope>
    <source>
        <strain evidence="8">17694</strain>
    </source>
</reference>
<evidence type="ECO:0000256" key="2">
    <source>
        <dbReference type="ARBA" id="ARBA00022679"/>
    </source>
</evidence>